<dbReference type="InterPro" id="IPR013128">
    <property type="entry name" value="Peptidase_C1A"/>
</dbReference>
<sequence length="327" mass="36287">MRILILLTTTIAFAYTLPVDDFENQWNAFKLDHGKVYASNLEEVERSKVFTQNLQRIKEHNEKFEKGLVSYKMGVTKFADLTVEEFRKQHLNGLTETKPLPIRIKIYVPPSNVTVPSNVDWRGKGAVTRVKDQLQCGSCWAFSAVGALEGQLFLKSGNLTSLSEQNLIDCSSENYGCYGGLPTSAYKYVIRNGGIDTEDAYPYLAINRLCTYDPRASKANSTYYTMIKTGSENDLVAAVAFAGPVSVAIDASTMQFYVDGIIDKHSCPGQMNHAVLAVGYGTNSEGKNYWILKNSWGEKFGLGGYVLMARNENACHIADFATFPNLV</sequence>
<reference evidence="10" key="1">
    <citation type="submission" date="2019-08" db="EMBL/GenBank/DDBJ databases">
        <title>The genome of the North American firefly Photinus pyralis.</title>
        <authorList>
            <consortium name="Photinus pyralis genome working group"/>
            <person name="Fallon T.R."/>
            <person name="Sander Lower S.E."/>
            <person name="Weng J.-K."/>
        </authorList>
    </citation>
    <scope>NUCLEOTIDE SEQUENCE</scope>
    <source>
        <strain evidence="10">TRF0915ILg1</strain>
        <tissue evidence="10">Whole body</tissue>
    </source>
</reference>
<dbReference type="GO" id="GO:0008234">
    <property type="term" value="F:cysteine-type peptidase activity"/>
    <property type="evidence" value="ECO:0007669"/>
    <property type="project" value="UniProtKB-KW"/>
</dbReference>
<name>A0A8K0CIP5_IGNLU</name>
<evidence type="ECO:0000259" key="9">
    <source>
        <dbReference type="SMART" id="SM00848"/>
    </source>
</evidence>
<evidence type="ECO:0000256" key="5">
    <source>
        <dbReference type="ARBA" id="ARBA00023145"/>
    </source>
</evidence>
<dbReference type="SUPFAM" id="SSF54001">
    <property type="entry name" value="Cysteine proteinases"/>
    <property type="match status" value="1"/>
</dbReference>
<dbReference type="InterPro" id="IPR025660">
    <property type="entry name" value="Pept_his_AS"/>
</dbReference>
<dbReference type="PROSITE" id="PS00139">
    <property type="entry name" value="THIOL_PROTEASE_CYS"/>
    <property type="match status" value="1"/>
</dbReference>
<dbReference type="Proteomes" id="UP000801492">
    <property type="component" value="Unassembled WGS sequence"/>
</dbReference>
<accession>A0A8K0CIP5</accession>
<keyword evidence="2" id="KW-0645">Protease</keyword>
<protein>
    <submittedName>
        <fullName evidence="10">Uncharacterized protein</fullName>
    </submittedName>
</protein>
<evidence type="ECO:0000256" key="2">
    <source>
        <dbReference type="ARBA" id="ARBA00022670"/>
    </source>
</evidence>
<dbReference type="FunFam" id="3.90.70.10:FF:000006">
    <property type="entry name" value="Cathepsin S"/>
    <property type="match status" value="1"/>
</dbReference>
<dbReference type="InterPro" id="IPR000668">
    <property type="entry name" value="Peptidase_C1A_C"/>
</dbReference>
<dbReference type="Pfam" id="PF00112">
    <property type="entry name" value="Peptidase_C1"/>
    <property type="match status" value="1"/>
</dbReference>
<evidence type="ECO:0000313" key="11">
    <source>
        <dbReference type="Proteomes" id="UP000801492"/>
    </source>
</evidence>
<evidence type="ECO:0000256" key="7">
    <source>
        <dbReference type="SAM" id="SignalP"/>
    </source>
</evidence>
<proteinExistence type="inferred from homology"/>
<dbReference type="SMART" id="SM00645">
    <property type="entry name" value="Pept_C1"/>
    <property type="match status" value="1"/>
</dbReference>
<dbReference type="GO" id="GO:0006508">
    <property type="term" value="P:proteolysis"/>
    <property type="evidence" value="ECO:0007669"/>
    <property type="project" value="UniProtKB-KW"/>
</dbReference>
<evidence type="ECO:0000256" key="6">
    <source>
        <dbReference type="ARBA" id="ARBA00023157"/>
    </source>
</evidence>
<dbReference type="InterPro" id="IPR038765">
    <property type="entry name" value="Papain-like_cys_pep_sf"/>
</dbReference>
<organism evidence="10 11">
    <name type="scientific">Ignelater luminosus</name>
    <name type="common">Cucubano</name>
    <name type="synonym">Pyrophorus luminosus</name>
    <dbReference type="NCBI Taxonomy" id="2038154"/>
    <lineage>
        <taxon>Eukaryota</taxon>
        <taxon>Metazoa</taxon>
        <taxon>Ecdysozoa</taxon>
        <taxon>Arthropoda</taxon>
        <taxon>Hexapoda</taxon>
        <taxon>Insecta</taxon>
        <taxon>Pterygota</taxon>
        <taxon>Neoptera</taxon>
        <taxon>Endopterygota</taxon>
        <taxon>Coleoptera</taxon>
        <taxon>Polyphaga</taxon>
        <taxon>Elateriformia</taxon>
        <taxon>Elateroidea</taxon>
        <taxon>Elateridae</taxon>
        <taxon>Agrypninae</taxon>
        <taxon>Pyrophorini</taxon>
        <taxon>Ignelater</taxon>
    </lineage>
</organism>
<keyword evidence="6" id="KW-1015">Disulfide bond</keyword>
<evidence type="ECO:0000313" key="10">
    <source>
        <dbReference type="EMBL" id="KAF2885198.1"/>
    </source>
</evidence>
<dbReference type="InterPro" id="IPR025661">
    <property type="entry name" value="Pept_asp_AS"/>
</dbReference>
<dbReference type="PRINTS" id="PR00705">
    <property type="entry name" value="PAPAIN"/>
</dbReference>
<gene>
    <name evidence="10" type="ORF">ILUMI_20973</name>
</gene>
<dbReference type="InterPro" id="IPR000169">
    <property type="entry name" value="Pept_cys_AS"/>
</dbReference>
<comment type="similarity">
    <text evidence="1">Belongs to the peptidase C1 family.</text>
</comment>
<dbReference type="PROSITE" id="PS00640">
    <property type="entry name" value="THIOL_PROTEASE_ASN"/>
    <property type="match status" value="1"/>
</dbReference>
<dbReference type="InterPro" id="IPR013201">
    <property type="entry name" value="Prot_inhib_I29"/>
</dbReference>
<feature type="domain" description="Cathepsin propeptide inhibitor" evidence="9">
    <location>
        <begin position="26"/>
        <end position="86"/>
    </location>
</feature>
<dbReference type="SMART" id="SM00848">
    <property type="entry name" value="Inhibitor_I29"/>
    <property type="match status" value="1"/>
</dbReference>
<feature type="chain" id="PRO_5035444616" evidence="7">
    <location>
        <begin position="17"/>
        <end position="327"/>
    </location>
</feature>
<dbReference type="Gene3D" id="3.90.70.10">
    <property type="entry name" value="Cysteine proteinases"/>
    <property type="match status" value="1"/>
</dbReference>
<comment type="caution">
    <text evidence="10">The sequence shown here is derived from an EMBL/GenBank/DDBJ whole genome shotgun (WGS) entry which is preliminary data.</text>
</comment>
<evidence type="ECO:0000256" key="3">
    <source>
        <dbReference type="ARBA" id="ARBA00022801"/>
    </source>
</evidence>
<keyword evidence="4" id="KW-0788">Thiol protease</keyword>
<feature type="domain" description="Peptidase C1A papain C-terminal" evidence="8">
    <location>
        <begin position="115"/>
        <end position="325"/>
    </location>
</feature>
<dbReference type="AlphaFoldDB" id="A0A8K0CIP5"/>
<feature type="signal peptide" evidence="7">
    <location>
        <begin position="1"/>
        <end position="16"/>
    </location>
</feature>
<dbReference type="PANTHER" id="PTHR12411">
    <property type="entry name" value="CYSTEINE PROTEASE FAMILY C1-RELATED"/>
    <property type="match status" value="1"/>
</dbReference>
<dbReference type="Pfam" id="PF08246">
    <property type="entry name" value="Inhibitor_I29"/>
    <property type="match status" value="1"/>
</dbReference>
<dbReference type="OrthoDB" id="10253408at2759"/>
<dbReference type="EMBL" id="VTPC01089981">
    <property type="protein sequence ID" value="KAF2885198.1"/>
    <property type="molecule type" value="Genomic_DNA"/>
</dbReference>
<keyword evidence="7" id="KW-0732">Signal</keyword>
<dbReference type="CDD" id="cd02248">
    <property type="entry name" value="Peptidase_C1A"/>
    <property type="match status" value="1"/>
</dbReference>
<evidence type="ECO:0000259" key="8">
    <source>
        <dbReference type="SMART" id="SM00645"/>
    </source>
</evidence>
<evidence type="ECO:0000256" key="4">
    <source>
        <dbReference type="ARBA" id="ARBA00022807"/>
    </source>
</evidence>
<keyword evidence="3" id="KW-0378">Hydrolase</keyword>
<dbReference type="PROSITE" id="PS00639">
    <property type="entry name" value="THIOL_PROTEASE_HIS"/>
    <property type="match status" value="1"/>
</dbReference>
<keyword evidence="11" id="KW-1185">Reference proteome</keyword>
<dbReference type="InterPro" id="IPR039417">
    <property type="entry name" value="Peptidase_C1A_papain-like"/>
</dbReference>
<keyword evidence="5" id="KW-0865">Zymogen</keyword>
<evidence type="ECO:0000256" key="1">
    <source>
        <dbReference type="ARBA" id="ARBA00008455"/>
    </source>
</evidence>